<keyword evidence="15" id="KW-1185">Reference proteome</keyword>
<evidence type="ECO:0000256" key="2">
    <source>
        <dbReference type="ARBA" id="ARBA00004236"/>
    </source>
</evidence>
<dbReference type="SUPFAM" id="SSF56601">
    <property type="entry name" value="beta-lactamase/transpeptidase-like"/>
    <property type="match status" value="1"/>
</dbReference>
<evidence type="ECO:0000256" key="3">
    <source>
        <dbReference type="ARBA" id="ARBA00007171"/>
    </source>
</evidence>
<comment type="subcellular location">
    <subcellularLocation>
        <location evidence="2">Cell membrane</location>
    </subcellularLocation>
    <subcellularLocation>
        <location evidence="1">Membrane</location>
        <topology evidence="1">Single-pass membrane protein</topology>
    </subcellularLocation>
</comment>
<evidence type="ECO:0000256" key="7">
    <source>
        <dbReference type="ARBA" id="ARBA00022984"/>
    </source>
</evidence>
<keyword evidence="5 11" id="KW-0812">Transmembrane</keyword>
<dbReference type="InterPro" id="IPR036138">
    <property type="entry name" value="PBP_dimer_sf"/>
</dbReference>
<dbReference type="GO" id="GO:0071555">
    <property type="term" value="P:cell wall organization"/>
    <property type="evidence" value="ECO:0007669"/>
    <property type="project" value="UniProtKB-KW"/>
</dbReference>
<dbReference type="GO" id="GO:0008360">
    <property type="term" value="P:regulation of cell shape"/>
    <property type="evidence" value="ECO:0007669"/>
    <property type="project" value="UniProtKB-KW"/>
</dbReference>
<dbReference type="PANTHER" id="PTHR30627">
    <property type="entry name" value="PEPTIDOGLYCAN D,D-TRANSPEPTIDASE"/>
    <property type="match status" value="1"/>
</dbReference>
<evidence type="ECO:0000256" key="5">
    <source>
        <dbReference type="ARBA" id="ARBA00022692"/>
    </source>
</evidence>
<accession>A0A7H8QE79</accession>
<keyword evidence="4" id="KW-1003">Cell membrane</keyword>
<evidence type="ECO:0000256" key="9">
    <source>
        <dbReference type="ARBA" id="ARBA00023136"/>
    </source>
</evidence>
<dbReference type="Gene3D" id="1.10.10.1230">
    <property type="entry name" value="Penicillin-binding protein, N-terminal non-catalytic domain, head sub-domain"/>
    <property type="match status" value="1"/>
</dbReference>
<dbReference type="Pfam" id="PF00905">
    <property type="entry name" value="Transpeptidase"/>
    <property type="match status" value="1"/>
</dbReference>
<dbReference type="InterPro" id="IPR050515">
    <property type="entry name" value="Beta-lactam/transpept"/>
</dbReference>
<evidence type="ECO:0000256" key="1">
    <source>
        <dbReference type="ARBA" id="ARBA00004167"/>
    </source>
</evidence>
<protein>
    <submittedName>
        <fullName evidence="14">Penicillin-binding protein 2</fullName>
    </submittedName>
</protein>
<dbReference type="SUPFAM" id="SSF56519">
    <property type="entry name" value="Penicillin binding protein dimerisation domain"/>
    <property type="match status" value="1"/>
</dbReference>
<dbReference type="GO" id="GO:0005886">
    <property type="term" value="C:plasma membrane"/>
    <property type="evidence" value="ECO:0007669"/>
    <property type="project" value="UniProtKB-SubCell"/>
</dbReference>
<dbReference type="GO" id="GO:0009252">
    <property type="term" value="P:peptidoglycan biosynthetic process"/>
    <property type="evidence" value="ECO:0007669"/>
    <property type="project" value="UniProtKB-KW"/>
</dbReference>
<organism evidence="14 15">
    <name type="scientific">Planococcus glaciei</name>
    <dbReference type="NCBI Taxonomy" id="459472"/>
    <lineage>
        <taxon>Bacteria</taxon>
        <taxon>Bacillati</taxon>
        <taxon>Bacillota</taxon>
        <taxon>Bacilli</taxon>
        <taxon>Bacillales</taxon>
        <taxon>Caryophanaceae</taxon>
        <taxon>Planococcus</taxon>
    </lineage>
</organism>
<name>A0A7H8QE79_9BACL</name>
<evidence type="ECO:0000256" key="4">
    <source>
        <dbReference type="ARBA" id="ARBA00022475"/>
    </source>
</evidence>
<dbReference type="Pfam" id="PF03717">
    <property type="entry name" value="PBP_dimer"/>
    <property type="match status" value="1"/>
</dbReference>
<dbReference type="GO" id="GO:0071972">
    <property type="term" value="F:peptidoglycan L,D-transpeptidase activity"/>
    <property type="evidence" value="ECO:0007669"/>
    <property type="project" value="TreeGrafter"/>
</dbReference>
<feature type="domain" description="Penicillin-binding protein transpeptidase" evidence="12">
    <location>
        <begin position="358"/>
        <end position="692"/>
    </location>
</feature>
<dbReference type="AlphaFoldDB" id="A0A7H8QE79"/>
<keyword evidence="8 11" id="KW-1133">Transmembrane helix</keyword>
<dbReference type="Proteomes" id="UP000509222">
    <property type="component" value="Chromosome"/>
</dbReference>
<dbReference type="Gene3D" id="3.40.710.10">
    <property type="entry name" value="DD-peptidase/beta-lactamase superfamily"/>
    <property type="match status" value="1"/>
</dbReference>
<keyword evidence="7" id="KW-0573">Peptidoglycan synthesis</keyword>
<dbReference type="InterPro" id="IPR001460">
    <property type="entry name" value="PCN-bd_Tpept"/>
</dbReference>
<evidence type="ECO:0000259" key="13">
    <source>
        <dbReference type="Pfam" id="PF03717"/>
    </source>
</evidence>
<reference evidence="15" key="1">
    <citation type="submission" date="2020-06" db="EMBL/GenBank/DDBJ databases">
        <title>Isolation of Planomicrobium glaciei.</title>
        <authorList>
            <person name="Malisova L."/>
            <person name="Safrankova R."/>
            <person name="Jakubu V."/>
            <person name="Spanelova P."/>
        </authorList>
    </citation>
    <scope>NUCLEOTIDE SEQUENCE [LARGE SCALE GENOMIC DNA]</scope>
    <source>
        <strain evidence="15">NRL-ATB46093</strain>
    </source>
</reference>
<dbReference type="Gene3D" id="3.90.1310.10">
    <property type="entry name" value="Penicillin-binding protein 2a (Domain 2)"/>
    <property type="match status" value="1"/>
</dbReference>
<evidence type="ECO:0000313" key="15">
    <source>
        <dbReference type="Proteomes" id="UP000509222"/>
    </source>
</evidence>
<evidence type="ECO:0000259" key="12">
    <source>
        <dbReference type="Pfam" id="PF00905"/>
    </source>
</evidence>
<gene>
    <name evidence="14" type="ORF">HF394_15315</name>
</gene>
<comment type="similarity">
    <text evidence="3">Belongs to the transpeptidase family.</text>
</comment>
<keyword evidence="9 11" id="KW-0472">Membrane</keyword>
<keyword evidence="6" id="KW-0133">Cell shape</keyword>
<sequence length="727" mass="81298">MNTPQKRRISLARAKLKSHTVFRMNVLFFSIFLLFSVLILRLGYLQIVKGEDFTRALARTEEVPVNTSVPRGRIFDSEGRVQVDNNPVNAITYTKMQTTKREEMLTVASELAKLIEKEPDRVTLRDKQDFYILLHGEEATAKVTDEERQAIENENFQEKEKQRKLDALIREKITEKELNSLTAEELEILAIYREMTSGYALSPQIIKNEGVTDEEFARVSERLTDPKLKGVNTVTDWKRVKSTELTILGSTTTPDQGIPASKLDYYLARDYSRNDRVGTSFLEEQYEEVLQGQKSVVKNITDGRGSVVDTVPVDEGKPGKDLVLTIDSEIQSAMEKIVEDKLLALKRGPNSQLVKDAYLVMMNPQNGEIISLVGKRIGEDRDGKTVVNDYAFGAFTASHEMGSTVKGATLLTGYSQDAVELNEVMIDEPLKFASSTQKNSIFNTQLFNRIPMSDLQAIERSSNVYMFKIALRIAGATYQYNRGLRVPEESFTTMRKSYAQFGLGVKTGIDLPNEATGYAGGSANGYSLLDMAIGQYDTYTPLQLAQYISTIANNGYRMQPHLVKEIRQPSIDGTNLGPIETTVEPKVLNRINNTQEEINQVKEGMRRVYTGAQGSARAYFQDAPYTAAGKTGTAEVQFYEKDHPLNGESSINIAHIGFAPFENPEIAYAVVIPYVTTDYKNVPKANNEIARAAADKYFELTKSRVNDSTSEILPPYTATEVEEGTGE</sequence>
<evidence type="ECO:0000256" key="11">
    <source>
        <dbReference type="SAM" id="Phobius"/>
    </source>
</evidence>
<evidence type="ECO:0000256" key="10">
    <source>
        <dbReference type="ARBA" id="ARBA00023316"/>
    </source>
</evidence>
<feature type="transmembrane region" description="Helical" evidence="11">
    <location>
        <begin position="21"/>
        <end position="44"/>
    </location>
</feature>
<dbReference type="GO" id="GO:0008658">
    <property type="term" value="F:penicillin binding"/>
    <property type="evidence" value="ECO:0007669"/>
    <property type="project" value="InterPro"/>
</dbReference>
<dbReference type="InterPro" id="IPR012338">
    <property type="entry name" value="Beta-lactam/transpept-like"/>
</dbReference>
<dbReference type="PANTHER" id="PTHR30627:SF2">
    <property type="entry name" value="PEPTIDOGLYCAN D,D-TRANSPEPTIDASE MRDA"/>
    <property type="match status" value="1"/>
</dbReference>
<proteinExistence type="inferred from homology"/>
<evidence type="ECO:0000256" key="8">
    <source>
        <dbReference type="ARBA" id="ARBA00022989"/>
    </source>
</evidence>
<dbReference type="RefSeq" id="WP_176294852.1">
    <property type="nucleotide sequence ID" value="NZ_CP051177.1"/>
</dbReference>
<evidence type="ECO:0000256" key="6">
    <source>
        <dbReference type="ARBA" id="ARBA00022960"/>
    </source>
</evidence>
<dbReference type="EMBL" id="CP051177">
    <property type="protein sequence ID" value="QKX51832.1"/>
    <property type="molecule type" value="Genomic_DNA"/>
</dbReference>
<evidence type="ECO:0000313" key="14">
    <source>
        <dbReference type="EMBL" id="QKX51832.1"/>
    </source>
</evidence>
<keyword evidence="10" id="KW-0961">Cell wall biogenesis/degradation</keyword>
<dbReference type="InterPro" id="IPR005311">
    <property type="entry name" value="PBP_dimer"/>
</dbReference>
<feature type="domain" description="Penicillin-binding protein dimerisation" evidence="13">
    <location>
        <begin position="68"/>
        <end position="310"/>
    </location>
</feature>